<dbReference type="EMBL" id="JACJHZ010000028">
    <property type="protein sequence ID" value="MBA9022957.1"/>
    <property type="molecule type" value="Genomic_DNA"/>
</dbReference>
<evidence type="ECO:0000256" key="1">
    <source>
        <dbReference type="ARBA" id="ARBA00004196"/>
    </source>
</evidence>
<sequence>MLFWIIAAVLTLGASLAVLLPLTRQTRARDDASHDLEVYRDQLGEVDRDAARGLIAAADAEQARAEIARRIIRLDAENAREPKKASQLGPRLVGMIAVLAVPLLSWGVYTAIGSPTVPSQPLSARLSQKPADSSVDELIARAEAHLVANPSDGRGWDVLAPVYLRIGRANDAVTAYRNAIRILGSTTARQAGLGEAIAAAAGGIVTSDARLAFEAALKLEPADAKARYFLALALAQEGKISDAAAAWRLLAASLPADSPWRAATEQAIAQAEVRTAPVKEAAGAPAPSQDDIDAAASMSSGDRTAMIEGMVATLDEKLRQNPRDPEGWVRLVRSYQVLGKTDLAQDALGRAYAALGRDSEDGRKLTELAGSLGLDVTE</sequence>
<dbReference type="PANTHER" id="PTHR47870:SF1">
    <property type="entry name" value="CYTOCHROME C-TYPE BIOGENESIS PROTEIN CCMH"/>
    <property type="match status" value="1"/>
</dbReference>
<reference evidence="6 7" key="1">
    <citation type="submission" date="2020-08" db="EMBL/GenBank/DDBJ databases">
        <title>Genomic Encyclopedia of Type Strains, Phase IV (KMG-IV): sequencing the most valuable type-strain genomes for metagenomic binning, comparative biology and taxonomic classification.</title>
        <authorList>
            <person name="Goeker M."/>
        </authorList>
    </citation>
    <scope>NUCLEOTIDE SEQUENCE [LARGE SCALE GENOMIC DNA]</scope>
    <source>
        <strain evidence="6 7">DSM 17455</strain>
    </source>
</reference>
<comment type="subcellular location">
    <subcellularLocation>
        <location evidence="1">Cell envelope</location>
    </subcellularLocation>
</comment>
<dbReference type="Pfam" id="PF23914">
    <property type="entry name" value="TPR_CcmH_CycH"/>
    <property type="match status" value="1"/>
</dbReference>
<dbReference type="InterPro" id="IPR051263">
    <property type="entry name" value="C-type_cytochrome_biogenesis"/>
</dbReference>
<evidence type="ECO:0000313" key="6">
    <source>
        <dbReference type="EMBL" id="MBA9022957.1"/>
    </source>
</evidence>
<gene>
    <name evidence="6" type="ORF">HNQ97_004976</name>
</gene>
<protein>
    <submittedName>
        <fullName evidence="6">Cytochrome c-type biogenesis protein CcmH</fullName>
    </submittedName>
</protein>
<dbReference type="SUPFAM" id="SSF48452">
    <property type="entry name" value="TPR-like"/>
    <property type="match status" value="1"/>
</dbReference>
<dbReference type="Proteomes" id="UP000587524">
    <property type="component" value="Unassembled WGS sequence"/>
</dbReference>
<dbReference type="NCBIfam" id="TIGR03142">
    <property type="entry name" value="cytochro_ccmI"/>
    <property type="match status" value="1"/>
</dbReference>
<accession>A0ABR6CD50</accession>
<keyword evidence="4" id="KW-0802">TPR repeat</keyword>
<evidence type="ECO:0000313" key="7">
    <source>
        <dbReference type="Proteomes" id="UP000587524"/>
    </source>
</evidence>
<evidence type="ECO:0000256" key="4">
    <source>
        <dbReference type="ARBA" id="ARBA00022803"/>
    </source>
</evidence>
<keyword evidence="2" id="KW-0677">Repeat</keyword>
<evidence type="ECO:0000259" key="5">
    <source>
        <dbReference type="Pfam" id="PF23914"/>
    </source>
</evidence>
<evidence type="ECO:0000256" key="3">
    <source>
        <dbReference type="ARBA" id="ARBA00022748"/>
    </source>
</evidence>
<dbReference type="InterPro" id="IPR056413">
    <property type="entry name" value="TPR_CcmH_CycH"/>
</dbReference>
<dbReference type="RefSeq" id="WP_182575515.1">
    <property type="nucleotide sequence ID" value="NZ_JACJHY010000028.1"/>
</dbReference>
<dbReference type="PANTHER" id="PTHR47870">
    <property type="entry name" value="CYTOCHROME C-TYPE BIOGENESIS PROTEIN CCMH"/>
    <property type="match status" value="1"/>
</dbReference>
<keyword evidence="7" id="KW-1185">Reference proteome</keyword>
<proteinExistence type="predicted"/>
<keyword evidence="3" id="KW-0201">Cytochrome c-type biogenesis</keyword>
<organism evidence="6 7">
    <name type="scientific">Aminobacter ciceronei</name>
    <dbReference type="NCBI Taxonomy" id="150723"/>
    <lineage>
        <taxon>Bacteria</taxon>
        <taxon>Pseudomonadati</taxon>
        <taxon>Pseudomonadota</taxon>
        <taxon>Alphaproteobacteria</taxon>
        <taxon>Hyphomicrobiales</taxon>
        <taxon>Phyllobacteriaceae</taxon>
        <taxon>Aminobacter</taxon>
    </lineage>
</organism>
<dbReference type="InterPro" id="IPR011990">
    <property type="entry name" value="TPR-like_helical_dom_sf"/>
</dbReference>
<dbReference type="InterPro" id="IPR017560">
    <property type="entry name" value="Cyt_c_biogenesis_CcmI"/>
</dbReference>
<feature type="domain" description="Cytochrome c-type biogenesis protein H TPR" evidence="5">
    <location>
        <begin position="143"/>
        <end position="259"/>
    </location>
</feature>
<dbReference type="Gene3D" id="1.25.40.10">
    <property type="entry name" value="Tetratricopeptide repeat domain"/>
    <property type="match status" value="2"/>
</dbReference>
<comment type="caution">
    <text evidence="6">The sequence shown here is derived from an EMBL/GenBank/DDBJ whole genome shotgun (WGS) entry which is preliminary data.</text>
</comment>
<evidence type="ECO:0000256" key="2">
    <source>
        <dbReference type="ARBA" id="ARBA00022737"/>
    </source>
</evidence>
<name>A0ABR6CD50_9HYPH</name>